<sequence length="356" mass="38915">MASTRTITKSSRNVYIATSPRPHLSSDRPSGIVYFWATLGIGIIALLINNVVRWSLSDDFVRSDPGPDPYPYLFILRGTEALSCAIFVLLGTHTLILPWLRTGAPSLDGKLFLGGVSASTLDILFAVFQPTWAMNAHGLAYGSWARSIPLFPGPGAHKVPWGLLWCLPAYIWLGVGAAIFGCALLDALHRAFPRLSTMAAYAVVQAAYYAIFAALATFWNRHQVYTYVSAPRALTAWHGQVHQLPLYEPFLIGLYCWGYTWLRRSRDAAGRCAVDREVDGLQIGGFGREVLSALAVCGWAAVVTVVAYMIPFSWLSMLGDGHPVLPSFLQQGIWCGQPGGPLCPGQMLAVMREKVV</sequence>
<name>A0A6A6YM68_9PEZI</name>
<feature type="transmembrane region" description="Helical" evidence="1">
    <location>
        <begin position="169"/>
        <end position="188"/>
    </location>
</feature>
<dbReference type="AlphaFoldDB" id="A0A6A6YM68"/>
<reference evidence="4" key="3">
    <citation type="submission" date="2025-04" db="UniProtKB">
        <authorList>
            <consortium name="RefSeq"/>
        </authorList>
    </citation>
    <scope>IDENTIFICATION</scope>
    <source>
        <strain evidence="4">CBS 304.34</strain>
    </source>
</reference>
<keyword evidence="1" id="KW-0812">Transmembrane</keyword>
<accession>A0A6A6YM68</accession>
<keyword evidence="1" id="KW-0472">Membrane</keyword>
<feature type="transmembrane region" description="Helical" evidence="1">
    <location>
        <begin position="111"/>
        <end position="132"/>
    </location>
</feature>
<organism evidence="2">
    <name type="scientific">Mytilinidion resinicola</name>
    <dbReference type="NCBI Taxonomy" id="574789"/>
    <lineage>
        <taxon>Eukaryota</taxon>
        <taxon>Fungi</taxon>
        <taxon>Dikarya</taxon>
        <taxon>Ascomycota</taxon>
        <taxon>Pezizomycotina</taxon>
        <taxon>Dothideomycetes</taxon>
        <taxon>Pleosporomycetidae</taxon>
        <taxon>Mytilinidiales</taxon>
        <taxon>Mytilinidiaceae</taxon>
        <taxon>Mytilinidion</taxon>
    </lineage>
</organism>
<dbReference type="EMBL" id="MU003700">
    <property type="protein sequence ID" value="KAF2809976.1"/>
    <property type="molecule type" value="Genomic_DNA"/>
</dbReference>
<gene>
    <name evidence="2 4" type="ORF">BDZ99DRAFT_476203</name>
</gene>
<keyword evidence="3" id="KW-1185">Reference proteome</keyword>
<feature type="transmembrane region" description="Helical" evidence="1">
    <location>
        <begin position="31"/>
        <end position="52"/>
    </location>
</feature>
<feature type="transmembrane region" description="Helical" evidence="1">
    <location>
        <begin position="72"/>
        <end position="99"/>
    </location>
</feature>
<dbReference type="Proteomes" id="UP000504636">
    <property type="component" value="Unplaced"/>
</dbReference>
<evidence type="ECO:0000313" key="4">
    <source>
        <dbReference type="RefSeq" id="XP_033576940.1"/>
    </source>
</evidence>
<feature type="transmembrane region" description="Helical" evidence="1">
    <location>
        <begin position="244"/>
        <end position="262"/>
    </location>
</feature>
<evidence type="ECO:0000313" key="2">
    <source>
        <dbReference type="EMBL" id="KAF2809976.1"/>
    </source>
</evidence>
<dbReference type="OrthoDB" id="10351819at2759"/>
<evidence type="ECO:0000313" key="3">
    <source>
        <dbReference type="Proteomes" id="UP000504636"/>
    </source>
</evidence>
<dbReference type="Pfam" id="PF17198">
    <property type="entry name" value="AveC_like"/>
    <property type="match status" value="1"/>
</dbReference>
<keyword evidence="1" id="KW-1133">Transmembrane helix</keyword>
<reference evidence="4" key="2">
    <citation type="submission" date="2020-04" db="EMBL/GenBank/DDBJ databases">
        <authorList>
            <consortium name="NCBI Genome Project"/>
        </authorList>
    </citation>
    <scope>NUCLEOTIDE SEQUENCE</scope>
    <source>
        <strain evidence="4">CBS 304.34</strain>
    </source>
</reference>
<dbReference type="RefSeq" id="XP_033576940.1">
    <property type="nucleotide sequence ID" value="XM_033722046.1"/>
</dbReference>
<dbReference type="InterPro" id="IPR033459">
    <property type="entry name" value="AveC-like"/>
</dbReference>
<protein>
    <submittedName>
        <fullName evidence="2 4">Uncharacterized protein</fullName>
    </submittedName>
</protein>
<feature type="transmembrane region" description="Helical" evidence="1">
    <location>
        <begin position="200"/>
        <end position="219"/>
    </location>
</feature>
<proteinExistence type="predicted"/>
<feature type="transmembrane region" description="Helical" evidence="1">
    <location>
        <begin position="290"/>
        <end position="310"/>
    </location>
</feature>
<evidence type="ECO:0000256" key="1">
    <source>
        <dbReference type="SAM" id="Phobius"/>
    </source>
</evidence>
<reference evidence="2 4" key="1">
    <citation type="journal article" date="2020" name="Stud. Mycol.">
        <title>101 Dothideomycetes genomes: a test case for predicting lifestyles and emergence of pathogens.</title>
        <authorList>
            <person name="Haridas S."/>
            <person name="Albert R."/>
            <person name="Binder M."/>
            <person name="Bloem J."/>
            <person name="Labutti K."/>
            <person name="Salamov A."/>
            <person name="Andreopoulos B."/>
            <person name="Baker S."/>
            <person name="Barry K."/>
            <person name="Bills G."/>
            <person name="Bluhm B."/>
            <person name="Cannon C."/>
            <person name="Castanera R."/>
            <person name="Culley D."/>
            <person name="Daum C."/>
            <person name="Ezra D."/>
            <person name="Gonzalez J."/>
            <person name="Henrissat B."/>
            <person name="Kuo A."/>
            <person name="Liang C."/>
            <person name="Lipzen A."/>
            <person name="Lutzoni F."/>
            <person name="Magnuson J."/>
            <person name="Mondo S."/>
            <person name="Nolan M."/>
            <person name="Ohm R."/>
            <person name="Pangilinan J."/>
            <person name="Park H.-J."/>
            <person name="Ramirez L."/>
            <person name="Alfaro M."/>
            <person name="Sun H."/>
            <person name="Tritt A."/>
            <person name="Yoshinaga Y."/>
            <person name="Zwiers L.-H."/>
            <person name="Turgeon B."/>
            <person name="Goodwin S."/>
            <person name="Spatafora J."/>
            <person name="Crous P."/>
            <person name="Grigoriev I."/>
        </authorList>
    </citation>
    <scope>NUCLEOTIDE SEQUENCE</scope>
    <source>
        <strain evidence="2 4">CBS 304.34</strain>
    </source>
</reference>
<dbReference type="GeneID" id="54462939"/>